<dbReference type="RefSeq" id="WP_050672325.1">
    <property type="nucleotide sequence ID" value="NZ_CVRL01000002.1"/>
</dbReference>
<feature type="compositionally biased region" description="Polar residues" evidence="3">
    <location>
        <begin position="28"/>
        <end position="44"/>
    </location>
</feature>
<proteinExistence type="predicted"/>
<reference evidence="5" key="1">
    <citation type="submission" date="2015-05" db="EMBL/GenBank/DDBJ databases">
        <authorList>
            <person name="Rodrigo-Torres Lidia"/>
            <person name="Arahal R.David."/>
        </authorList>
    </citation>
    <scope>NUCLEOTIDE SEQUENCE [LARGE SCALE GENOMIC DNA]</scope>
    <source>
        <strain evidence="5">CECT 7321</strain>
    </source>
</reference>
<dbReference type="EMBL" id="CVRL01000002">
    <property type="protein sequence ID" value="CRL09386.1"/>
    <property type="molecule type" value="Genomic_DNA"/>
</dbReference>
<dbReference type="InterPro" id="IPR001343">
    <property type="entry name" value="Hemolysn_Ca-bd"/>
</dbReference>
<name>A0A0H5CWV0_9RHOB</name>
<dbReference type="STRING" id="481446.NIT7645_01455"/>
<dbReference type="InterPro" id="IPR050557">
    <property type="entry name" value="RTX_toxin/Mannuronan_C5-epim"/>
</dbReference>
<dbReference type="SUPFAM" id="SSF51120">
    <property type="entry name" value="beta-Roll"/>
    <property type="match status" value="2"/>
</dbReference>
<comment type="subcellular location">
    <subcellularLocation>
        <location evidence="1">Secreted</location>
    </subcellularLocation>
</comment>
<dbReference type="GO" id="GO:0005576">
    <property type="term" value="C:extracellular region"/>
    <property type="evidence" value="ECO:0007669"/>
    <property type="project" value="UniProtKB-SubCell"/>
</dbReference>
<dbReference type="Pfam" id="PF00353">
    <property type="entry name" value="HemolysinCabind"/>
    <property type="match status" value="4"/>
</dbReference>
<keyword evidence="2" id="KW-0964">Secreted</keyword>
<evidence type="ECO:0000313" key="4">
    <source>
        <dbReference type="EMBL" id="CRL09386.1"/>
    </source>
</evidence>
<dbReference type="PRINTS" id="PR00313">
    <property type="entry name" value="CABNDNGRPT"/>
</dbReference>
<organism evidence="4 5">
    <name type="scientific">Phaeobacter italicus</name>
    <dbReference type="NCBI Taxonomy" id="481446"/>
    <lineage>
        <taxon>Bacteria</taxon>
        <taxon>Pseudomonadati</taxon>
        <taxon>Pseudomonadota</taxon>
        <taxon>Alphaproteobacteria</taxon>
        <taxon>Rhodobacterales</taxon>
        <taxon>Roseobacteraceae</taxon>
        <taxon>Phaeobacter</taxon>
    </lineage>
</organism>
<evidence type="ECO:0000313" key="5">
    <source>
        <dbReference type="Proteomes" id="UP000043764"/>
    </source>
</evidence>
<dbReference type="PROSITE" id="PS00330">
    <property type="entry name" value="HEMOLYSIN_CALCIUM"/>
    <property type="match status" value="1"/>
</dbReference>
<protein>
    <submittedName>
        <fullName evidence="4">Hemolysin, chromosomal</fullName>
    </submittedName>
</protein>
<sequence>MIALMTMLGVGLLAGIILHESGDDDTSDASNNETETGQNESPAINGSELGDLLLGTSGNEVISGGEGDDNIDARGGNDTVEGGEGNDAIDGGSANDNLFGGEGNDVIVGGNGDDFMRGNAGDDILVDGRGEDHLVGGQGNDTIVGSGIFDEGKYEDLLQGRLTASSEEEVISTLEYDIRNDTDDQGDTINAGAGDDAVVFGKDDTVTGGLGDDVFETGVWMNDESDQATITDFTASDDRMIYYYVAGEAAPELDVVTRDNDDGGTDAFLVADGVEVVRLVNAGSDFNVEDHVSLVELAS</sequence>
<dbReference type="InterPro" id="IPR011049">
    <property type="entry name" value="Serralysin-like_metalloprot_C"/>
</dbReference>
<feature type="region of interest" description="Disordered" evidence="3">
    <location>
        <begin position="22"/>
        <end position="96"/>
    </location>
</feature>
<gene>
    <name evidence="4" type="primary">hlyA_2</name>
    <name evidence="4" type="ORF">NIT7321_00215</name>
</gene>
<dbReference type="Proteomes" id="UP000043764">
    <property type="component" value="Unassembled WGS sequence"/>
</dbReference>
<dbReference type="Gene3D" id="2.150.10.10">
    <property type="entry name" value="Serralysin-like metalloprotease, C-terminal"/>
    <property type="match status" value="3"/>
</dbReference>
<evidence type="ECO:0000256" key="2">
    <source>
        <dbReference type="ARBA" id="ARBA00022525"/>
    </source>
</evidence>
<dbReference type="PANTHER" id="PTHR38340">
    <property type="entry name" value="S-LAYER PROTEIN"/>
    <property type="match status" value="1"/>
</dbReference>
<keyword evidence="5" id="KW-1185">Reference proteome</keyword>
<dbReference type="GO" id="GO:0005509">
    <property type="term" value="F:calcium ion binding"/>
    <property type="evidence" value="ECO:0007669"/>
    <property type="project" value="InterPro"/>
</dbReference>
<dbReference type="AlphaFoldDB" id="A0A0H5CWV0"/>
<dbReference type="PANTHER" id="PTHR38340:SF1">
    <property type="entry name" value="S-LAYER PROTEIN"/>
    <property type="match status" value="1"/>
</dbReference>
<dbReference type="InterPro" id="IPR018511">
    <property type="entry name" value="Hemolysin-typ_Ca-bd_CS"/>
</dbReference>
<evidence type="ECO:0000256" key="1">
    <source>
        <dbReference type="ARBA" id="ARBA00004613"/>
    </source>
</evidence>
<accession>A0A0H5CWV0</accession>
<evidence type="ECO:0000256" key="3">
    <source>
        <dbReference type="SAM" id="MobiDB-lite"/>
    </source>
</evidence>